<sequence>MVLVELGVVPDFVIRRGVRYLLQARLDQERRGGVEGQVNYHMEFLESVKSRNIAEQTDTANEQHYEVPTAFYTNVMGKHYKYSCCLFRKPKWSPGKPAQPLTEAEEAMLTLYETRAQLEDGQKILELGCGWGSLCLWIAAKYPNSKVTAVSNSRSQKQYIMQQCVARGLSNLEVITADINDFSPNDHGTFDRCLSIEMFEHMKNYKELMRRVSTWLKPGGMLFVHIFVHRSLAYHFEAVSEDDWMSKYFFSGGTMPSDSLLLYFQEDLRIMGKWAVNGEHYALTSEAWLAHMDDHKREVMPIMEETYGPHQKVRWFVYWRLFFIAVAEMFAWNKGEEWYVSHYLFEKP</sequence>
<dbReference type="SUPFAM" id="SSF53335">
    <property type="entry name" value="S-adenosyl-L-methionine-dependent methyltransferases"/>
    <property type="match status" value="1"/>
</dbReference>
<keyword evidence="3" id="KW-1185">Reference proteome</keyword>
<evidence type="ECO:0000256" key="1">
    <source>
        <dbReference type="ARBA" id="ARBA00010815"/>
    </source>
</evidence>
<dbReference type="PANTHER" id="PTHR43832:SF1">
    <property type="entry name" value="S-ADENOSYL-L-METHIONINE-DEPENDENT METHYLTRANSFERASES SUPERFAMILY PROTEIN"/>
    <property type="match status" value="1"/>
</dbReference>
<evidence type="ECO:0000313" key="3">
    <source>
        <dbReference type="Proteomes" id="UP001190700"/>
    </source>
</evidence>
<dbReference type="InterPro" id="IPR029063">
    <property type="entry name" value="SAM-dependent_MTases_sf"/>
</dbReference>
<reference evidence="2 3" key="1">
    <citation type="journal article" date="2015" name="Genome Biol. Evol.">
        <title>Comparative Genomics of a Bacterivorous Green Alga Reveals Evolutionary Causalities and Consequences of Phago-Mixotrophic Mode of Nutrition.</title>
        <authorList>
            <person name="Burns J.A."/>
            <person name="Paasch A."/>
            <person name="Narechania A."/>
            <person name="Kim E."/>
        </authorList>
    </citation>
    <scope>NUCLEOTIDE SEQUENCE [LARGE SCALE GENOMIC DNA]</scope>
    <source>
        <strain evidence="2 3">PLY_AMNH</strain>
    </source>
</reference>
<evidence type="ECO:0008006" key="4">
    <source>
        <dbReference type="Google" id="ProtNLM"/>
    </source>
</evidence>
<dbReference type="Pfam" id="PF02353">
    <property type="entry name" value="CMAS"/>
    <property type="match status" value="1"/>
</dbReference>
<evidence type="ECO:0000313" key="2">
    <source>
        <dbReference type="EMBL" id="KAK3281128.1"/>
    </source>
</evidence>
<comment type="caution">
    <text evidence="2">The sequence shown here is derived from an EMBL/GenBank/DDBJ whole genome shotgun (WGS) entry which is preliminary data.</text>
</comment>
<gene>
    <name evidence="2" type="ORF">CYMTET_11066</name>
</gene>
<dbReference type="EMBL" id="LGRX02004012">
    <property type="protein sequence ID" value="KAK3281128.1"/>
    <property type="molecule type" value="Genomic_DNA"/>
</dbReference>
<dbReference type="Proteomes" id="UP001190700">
    <property type="component" value="Unassembled WGS sequence"/>
</dbReference>
<proteinExistence type="inferred from homology"/>
<dbReference type="Gene3D" id="3.40.50.150">
    <property type="entry name" value="Vaccinia Virus protein VP39"/>
    <property type="match status" value="1"/>
</dbReference>
<organism evidence="2 3">
    <name type="scientific">Cymbomonas tetramitiformis</name>
    <dbReference type="NCBI Taxonomy" id="36881"/>
    <lineage>
        <taxon>Eukaryota</taxon>
        <taxon>Viridiplantae</taxon>
        <taxon>Chlorophyta</taxon>
        <taxon>Pyramimonadophyceae</taxon>
        <taxon>Pyramimonadales</taxon>
        <taxon>Pyramimonadaceae</taxon>
        <taxon>Cymbomonas</taxon>
    </lineage>
</organism>
<dbReference type="CDD" id="cd02440">
    <property type="entry name" value="AdoMet_MTases"/>
    <property type="match status" value="1"/>
</dbReference>
<protein>
    <recommendedName>
        <fullName evidence="4">Cyclopropane-fatty-acyl-phospholipid synthase</fullName>
    </recommendedName>
</protein>
<name>A0AAE0GN64_9CHLO</name>
<comment type="similarity">
    <text evidence="1">Belongs to the CFA/CMAS family.</text>
</comment>
<dbReference type="FunFam" id="3.40.50.150:FF:000554">
    <property type="entry name" value="Cation-transporting ATPase"/>
    <property type="match status" value="1"/>
</dbReference>
<accession>A0AAE0GN64</accession>
<dbReference type="AlphaFoldDB" id="A0AAE0GN64"/>
<dbReference type="PANTHER" id="PTHR43832">
    <property type="match status" value="1"/>
</dbReference>